<gene>
    <name evidence="3" type="ORF">GCL60_16620</name>
</gene>
<dbReference type="AlphaFoldDB" id="A0A6N6VMS6"/>
<evidence type="ECO:0000313" key="4">
    <source>
        <dbReference type="Proteomes" id="UP000437748"/>
    </source>
</evidence>
<evidence type="ECO:0000313" key="3">
    <source>
        <dbReference type="EMBL" id="KAB8035853.1"/>
    </source>
</evidence>
<dbReference type="RefSeq" id="WP_153421878.1">
    <property type="nucleotide sequence ID" value="NZ_WFLM01000009.1"/>
</dbReference>
<name>A0A6N6VMS6_9BACT</name>
<keyword evidence="4" id="KW-1185">Reference proteome</keyword>
<organism evidence="3 4">
    <name type="scientific">Silvanigrella paludirubra</name>
    <dbReference type="NCBI Taxonomy" id="2499159"/>
    <lineage>
        <taxon>Bacteria</taxon>
        <taxon>Pseudomonadati</taxon>
        <taxon>Bdellovibrionota</taxon>
        <taxon>Oligoflexia</taxon>
        <taxon>Silvanigrellales</taxon>
        <taxon>Silvanigrellaceae</taxon>
        <taxon>Silvanigrella</taxon>
    </lineage>
</organism>
<dbReference type="Proteomes" id="UP000437748">
    <property type="component" value="Unassembled WGS sequence"/>
</dbReference>
<keyword evidence="1" id="KW-0175">Coiled coil</keyword>
<keyword evidence="2" id="KW-0812">Transmembrane</keyword>
<proteinExistence type="predicted"/>
<protein>
    <submittedName>
        <fullName evidence="3">Uncharacterized protein</fullName>
    </submittedName>
</protein>
<keyword evidence="2" id="KW-0472">Membrane</keyword>
<accession>A0A6N6VMS6</accession>
<evidence type="ECO:0000256" key="2">
    <source>
        <dbReference type="SAM" id="Phobius"/>
    </source>
</evidence>
<feature type="coiled-coil region" evidence="1">
    <location>
        <begin position="57"/>
        <end position="91"/>
    </location>
</feature>
<dbReference type="OrthoDB" id="9942287at2"/>
<sequence>MSESKEDIAAAVREFFVAIKSSPNAMILLLVFVCVGSSSLVTYFGFQLTGQNNKYYSESLTNQLQVANQQVKQFNENISVTNIALSQLKEQFSDFKLMQSEIQNSIKDHEKRLIKIEVKEGIR</sequence>
<comment type="caution">
    <text evidence="3">The sequence shown here is derived from an EMBL/GenBank/DDBJ whole genome shotgun (WGS) entry which is preliminary data.</text>
</comment>
<keyword evidence="2" id="KW-1133">Transmembrane helix</keyword>
<feature type="transmembrane region" description="Helical" evidence="2">
    <location>
        <begin position="25"/>
        <end position="46"/>
    </location>
</feature>
<dbReference type="EMBL" id="WFLM01000009">
    <property type="protein sequence ID" value="KAB8035853.1"/>
    <property type="molecule type" value="Genomic_DNA"/>
</dbReference>
<evidence type="ECO:0000256" key="1">
    <source>
        <dbReference type="SAM" id="Coils"/>
    </source>
</evidence>
<reference evidence="3 4" key="1">
    <citation type="submission" date="2019-10" db="EMBL/GenBank/DDBJ databases">
        <title>New species of Slilvanegrellaceae.</title>
        <authorList>
            <person name="Pitt A."/>
            <person name="Hahn M.W."/>
        </authorList>
    </citation>
    <scope>NUCLEOTIDE SEQUENCE [LARGE SCALE GENOMIC DNA]</scope>
    <source>
        <strain evidence="3 4">SP-Ram-0.45-NSY-1</strain>
    </source>
</reference>